<dbReference type="PANTHER" id="PTHR24148">
    <property type="entry name" value="ANKYRIN REPEAT DOMAIN-CONTAINING PROTEIN 39 HOMOLOG-RELATED"/>
    <property type="match status" value="1"/>
</dbReference>
<keyword evidence="3" id="KW-1185">Reference proteome</keyword>
<feature type="non-terminal residue" evidence="2">
    <location>
        <position position="441"/>
    </location>
</feature>
<dbReference type="GeneID" id="54416020"/>
<dbReference type="RefSeq" id="XP_033535087.1">
    <property type="nucleotide sequence ID" value="XM_033675450.1"/>
</dbReference>
<feature type="domain" description="Heterokaryon incompatibility" evidence="1">
    <location>
        <begin position="49"/>
        <end position="181"/>
    </location>
</feature>
<dbReference type="EMBL" id="ML975155">
    <property type="protein sequence ID" value="KAF1813456.1"/>
    <property type="molecule type" value="Genomic_DNA"/>
</dbReference>
<dbReference type="Pfam" id="PF06985">
    <property type="entry name" value="HET"/>
    <property type="match status" value="1"/>
</dbReference>
<dbReference type="Proteomes" id="UP000504638">
    <property type="component" value="Unplaced"/>
</dbReference>
<dbReference type="OrthoDB" id="194358at2759"/>
<reference evidence="4" key="3">
    <citation type="submission" date="2025-04" db="UniProtKB">
        <authorList>
            <consortium name="RefSeq"/>
        </authorList>
    </citation>
    <scope>IDENTIFICATION</scope>
    <source>
        <strain evidence="4">CBS 781.70</strain>
    </source>
</reference>
<dbReference type="InterPro" id="IPR010730">
    <property type="entry name" value="HET"/>
</dbReference>
<reference evidence="4" key="2">
    <citation type="submission" date="2020-04" db="EMBL/GenBank/DDBJ databases">
        <authorList>
            <consortium name="NCBI Genome Project"/>
        </authorList>
    </citation>
    <scope>NUCLEOTIDE SEQUENCE</scope>
    <source>
        <strain evidence="4">CBS 781.70</strain>
    </source>
</reference>
<dbReference type="PANTHER" id="PTHR24148:SF78">
    <property type="entry name" value="HETEROKARYON INCOMPATIBILITY DOMAIN-CONTAINING PROTEIN"/>
    <property type="match status" value="1"/>
</dbReference>
<evidence type="ECO:0000313" key="3">
    <source>
        <dbReference type="Proteomes" id="UP000504638"/>
    </source>
</evidence>
<evidence type="ECO:0000313" key="2">
    <source>
        <dbReference type="EMBL" id="KAF1813456.1"/>
    </source>
</evidence>
<evidence type="ECO:0000259" key="1">
    <source>
        <dbReference type="Pfam" id="PF06985"/>
    </source>
</evidence>
<name>A0A6G1G6A2_9PEZI</name>
<organism evidence="2">
    <name type="scientific">Eremomyces bilateralis CBS 781.70</name>
    <dbReference type="NCBI Taxonomy" id="1392243"/>
    <lineage>
        <taxon>Eukaryota</taxon>
        <taxon>Fungi</taxon>
        <taxon>Dikarya</taxon>
        <taxon>Ascomycota</taxon>
        <taxon>Pezizomycotina</taxon>
        <taxon>Dothideomycetes</taxon>
        <taxon>Dothideomycetes incertae sedis</taxon>
        <taxon>Eremomycetales</taxon>
        <taxon>Eremomycetaceae</taxon>
        <taxon>Eremomyces</taxon>
    </lineage>
</organism>
<gene>
    <name evidence="2 4" type="ORF">P152DRAFT_367610</name>
</gene>
<protein>
    <submittedName>
        <fullName evidence="2 4">HET-domain-containing protein</fullName>
    </submittedName>
</protein>
<sequence length="441" mass="49507">MSEYRYSQLSLPTSIRLLRLLPSEKDAKSLRCELFDYRLRNSNKPSHPYEALSYVWGSEDKPQTIIIDNQSLDVTQNLYTALLHLRDHGCSRIIWIDAICIDQANDKEKEDQIPLMAEIYAKAHRVVVWLGEAENDSDRALEAIRLTGETTARISNTELDQTAFLQLLQRPWFRRIWVLQEMAAARHILIICGSIEIDGHAFCSGLDVLGAGFKFSTSQVAFLIRGAIFRSRNMSRKQGILSLDICSLGELIDMYHSHQATKRHDKVYALLGMCSDDLSTAGLEPDYSLPWRVLMQRVVKFLLSDHVSVDTWNEKETAVIKSKGCVLGKVATVGINNVSGGRQNVKAIIKTSPGCGISGSASWLLQTSAKSIQNGDLICLLRGALMPTIVRLRGDHFTVVVIAAVPPKHIHAKNNDVEWSELAQSASFIRDFLLIWDWETS</sequence>
<accession>A0A6G1G6A2</accession>
<dbReference type="AlphaFoldDB" id="A0A6G1G6A2"/>
<dbReference type="InterPro" id="IPR052895">
    <property type="entry name" value="HetReg/Transcr_Mod"/>
</dbReference>
<evidence type="ECO:0000313" key="4">
    <source>
        <dbReference type="RefSeq" id="XP_033535087.1"/>
    </source>
</evidence>
<reference evidence="2 4" key="1">
    <citation type="submission" date="2020-01" db="EMBL/GenBank/DDBJ databases">
        <authorList>
            <consortium name="DOE Joint Genome Institute"/>
            <person name="Haridas S."/>
            <person name="Albert R."/>
            <person name="Binder M."/>
            <person name="Bloem J."/>
            <person name="Labutti K."/>
            <person name="Salamov A."/>
            <person name="Andreopoulos B."/>
            <person name="Baker S.E."/>
            <person name="Barry K."/>
            <person name="Bills G."/>
            <person name="Bluhm B.H."/>
            <person name="Cannon C."/>
            <person name="Castanera R."/>
            <person name="Culley D.E."/>
            <person name="Daum C."/>
            <person name="Ezra D."/>
            <person name="Gonzalez J.B."/>
            <person name="Henrissat B."/>
            <person name="Kuo A."/>
            <person name="Liang C."/>
            <person name="Lipzen A."/>
            <person name="Lutzoni F."/>
            <person name="Magnuson J."/>
            <person name="Mondo S."/>
            <person name="Nolan M."/>
            <person name="Ohm R."/>
            <person name="Pangilinan J."/>
            <person name="Park H.-J."/>
            <person name="Ramirez L."/>
            <person name="Alfaro M."/>
            <person name="Sun H."/>
            <person name="Tritt A."/>
            <person name="Yoshinaga Y."/>
            <person name="Zwiers L.-H."/>
            <person name="Turgeon B.G."/>
            <person name="Goodwin S.B."/>
            <person name="Spatafora J.W."/>
            <person name="Crous P.W."/>
            <person name="Grigoriev I.V."/>
        </authorList>
    </citation>
    <scope>NUCLEOTIDE SEQUENCE</scope>
    <source>
        <strain evidence="2 4">CBS 781.70</strain>
    </source>
</reference>
<proteinExistence type="predicted"/>